<feature type="transmembrane region" description="Helical" evidence="16">
    <location>
        <begin position="62"/>
        <end position="83"/>
    </location>
</feature>
<dbReference type="PANTHER" id="PTHR30474">
    <property type="entry name" value="CELL CYCLE PROTEIN"/>
    <property type="match status" value="1"/>
</dbReference>
<evidence type="ECO:0000256" key="4">
    <source>
        <dbReference type="ARBA" id="ARBA00022618"/>
    </source>
</evidence>
<keyword evidence="5 16" id="KW-0328">Glycosyltransferase</keyword>
<sequence>MLARLLAQQSPLRNSRGIDLDFPLLAGCLALLGLGLVMVTSASSEVASALSGNPLYHSIRHLIYLAIGGAACIITLQVPMAFWQRHGARLMLLAFVLLIMVLLPGIGREVNGAKRWIGFGLFNLQPSELAKLFTVMFIAGYLVRRQDEVRSKLTGFIKPMLVLGPMAVLLLAEPDFGATVVLVGSCIAMLFLGGINLVRFIPLAAAVLGAGVLVMTSQSYRMQRLTNFIDPWADQYGAGYQLSQALIAFGRGEWFGVGLGNSIQKQFYLPEAHTDFVFAVLAEELGMVGALATVALFVFVSVRALYIGLWAEKARQYFSAYVAYGLAFQWIGQVLINIGVNVGLLPTKGLTLPFLSYGGSSLVICCVCMGLLLRIEWERRTYLGNEDVEFDESDFAEEEVRT</sequence>
<comment type="caution">
    <text evidence="17">The sequence shown here is derived from an EMBL/GenBank/DDBJ whole genome shotgun (WGS) entry which is preliminary data.</text>
</comment>
<keyword evidence="8 16" id="KW-0133">Cell shape</keyword>
<dbReference type="Pfam" id="PF01098">
    <property type="entry name" value="FTSW_RODA_SPOVE"/>
    <property type="match status" value="1"/>
</dbReference>
<dbReference type="InterPro" id="IPR018365">
    <property type="entry name" value="Cell_cycle_FtsW-rel_CS"/>
</dbReference>
<organism evidence="17 18">
    <name type="scientific">Metapseudomonas otitidis</name>
    <dbReference type="NCBI Taxonomy" id="319939"/>
    <lineage>
        <taxon>Bacteria</taxon>
        <taxon>Pseudomonadati</taxon>
        <taxon>Pseudomonadota</taxon>
        <taxon>Gammaproteobacteria</taxon>
        <taxon>Pseudomonadales</taxon>
        <taxon>Pseudomonadaceae</taxon>
        <taxon>Metapseudomonas</taxon>
    </lineage>
</organism>
<protein>
    <recommendedName>
        <fullName evidence="16">Probable peptidoglycan glycosyltransferase FtsW</fullName>
        <shortName evidence="16">PGT</shortName>
        <ecNumber evidence="16">2.4.99.28</ecNumber>
    </recommendedName>
    <alternativeName>
        <fullName evidence="16">Cell division protein FtsW</fullName>
    </alternativeName>
    <alternativeName>
        <fullName evidence="16">Cell wall polymerase</fullName>
    </alternativeName>
    <alternativeName>
        <fullName evidence="16">Peptidoglycan polymerase</fullName>
        <shortName evidence="16">PG polymerase</shortName>
    </alternativeName>
</protein>
<dbReference type="PROSITE" id="PS00428">
    <property type="entry name" value="FTSW_RODA_SPOVE"/>
    <property type="match status" value="1"/>
</dbReference>
<evidence type="ECO:0000256" key="11">
    <source>
        <dbReference type="ARBA" id="ARBA00023136"/>
    </source>
</evidence>
<keyword evidence="13 16" id="KW-0961">Cell wall biogenesis/degradation</keyword>
<evidence type="ECO:0000256" key="6">
    <source>
        <dbReference type="ARBA" id="ARBA00022679"/>
    </source>
</evidence>
<keyword evidence="16" id="KW-0997">Cell inner membrane</keyword>
<feature type="transmembrane region" description="Helical" evidence="16">
    <location>
        <begin position="200"/>
        <end position="220"/>
    </location>
</feature>
<evidence type="ECO:0000256" key="10">
    <source>
        <dbReference type="ARBA" id="ARBA00022989"/>
    </source>
</evidence>
<dbReference type="HAMAP" id="MF_00913">
    <property type="entry name" value="PGT_FtsW_proteobact"/>
    <property type="match status" value="1"/>
</dbReference>
<accession>A0ABU3XSS7</accession>
<feature type="transmembrane region" description="Helical" evidence="16">
    <location>
        <begin position="178"/>
        <end position="195"/>
    </location>
</feature>
<dbReference type="Proteomes" id="UP001273935">
    <property type="component" value="Unassembled WGS sequence"/>
</dbReference>
<comment type="similarity">
    <text evidence="14 16">Belongs to the SEDS family. FtsW subfamily.</text>
</comment>
<feature type="transmembrane region" description="Helical" evidence="16">
    <location>
        <begin position="90"/>
        <end position="107"/>
    </location>
</feature>
<dbReference type="RefSeq" id="WP_107328721.1">
    <property type="nucleotide sequence ID" value="NZ_CP126342.1"/>
</dbReference>
<proteinExistence type="inferred from homology"/>
<reference evidence="17 18" key="1">
    <citation type="submission" date="2023-10" db="EMBL/GenBank/DDBJ databases">
        <title>Pseudomonas otitidis isolated from a paediatric patient with cystic fibrosis in Chile.</title>
        <authorList>
            <person name="Amsteins-Romero L."/>
            <person name="Opazo-Capurro A."/>
            <person name="Matus-Kohler M."/>
            <person name="Gonzalez-Rocha G."/>
        </authorList>
    </citation>
    <scope>NUCLEOTIDE SEQUENCE [LARGE SCALE GENOMIC DNA]</scope>
    <source>
        <strain evidence="17 18">P-714</strain>
    </source>
</reference>
<evidence type="ECO:0000256" key="7">
    <source>
        <dbReference type="ARBA" id="ARBA00022692"/>
    </source>
</evidence>
<feature type="transmembrane region" description="Helical" evidence="16">
    <location>
        <begin position="285"/>
        <end position="306"/>
    </location>
</feature>
<keyword evidence="18" id="KW-1185">Reference proteome</keyword>
<dbReference type="EMBL" id="JAWJUL010000060">
    <property type="protein sequence ID" value="MDV3440982.1"/>
    <property type="molecule type" value="Genomic_DNA"/>
</dbReference>
<name>A0ABU3XSS7_9GAMM</name>
<dbReference type="EC" id="2.4.99.28" evidence="16"/>
<evidence type="ECO:0000256" key="13">
    <source>
        <dbReference type="ARBA" id="ARBA00023316"/>
    </source>
</evidence>
<evidence type="ECO:0000256" key="1">
    <source>
        <dbReference type="ARBA" id="ARBA00004651"/>
    </source>
</evidence>
<dbReference type="InterPro" id="IPR001182">
    <property type="entry name" value="FtsW/RodA"/>
</dbReference>
<comment type="subcellular location">
    <subcellularLocation>
        <location evidence="16">Cell inner membrane</location>
        <topology evidence="16">Multi-pass membrane protein</topology>
    </subcellularLocation>
    <subcellularLocation>
        <location evidence="1">Cell membrane</location>
        <topology evidence="1">Multi-pass membrane protein</topology>
    </subcellularLocation>
    <text evidence="16">Localizes to the division septum.</text>
</comment>
<evidence type="ECO:0000256" key="14">
    <source>
        <dbReference type="ARBA" id="ARBA00038053"/>
    </source>
</evidence>
<feature type="transmembrane region" description="Helical" evidence="16">
    <location>
        <begin position="155"/>
        <end position="172"/>
    </location>
</feature>
<evidence type="ECO:0000256" key="12">
    <source>
        <dbReference type="ARBA" id="ARBA00023306"/>
    </source>
</evidence>
<evidence type="ECO:0000313" key="17">
    <source>
        <dbReference type="EMBL" id="MDV3440982.1"/>
    </source>
</evidence>
<evidence type="ECO:0000256" key="9">
    <source>
        <dbReference type="ARBA" id="ARBA00022984"/>
    </source>
</evidence>
<evidence type="ECO:0000256" key="3">
    <source>
        <dbReference type="ARBA" id="ARBA00022475"/>
    </source>
</evidence>
<keyword evidence="4 16" id="KW-0132">Cell division</keyword>
<keyword evidence="7 16" id="KW-0812">Transmembrane</keyword>
<keyword evidence="9 16" id="KW-0573">Peptidoglycan synthesis</keyword>
<comment type="function">
    <text evidence="16">Peptidoglycan polymerase that is essential for cell division.</text>
</comment>
<comment type="pathway">
    <text evidence="2 16">Cell wall biogenesis; peptidoglycan biosynthesis.</text>
</comment>
<evidence type="ECO:0000256" key="15">
    <source>
        <dbReference type="ARBA" id="ARBA00049902"/>
    </source>
</evidence>
<evidence type="ECO:0000256" key="8">
    <source>
        <dbReference type="ARBA" id="ARBA00022960"/>
    </source>
</evidence>
<keyword evidence="3 16" id="KW-1003">Cell membrane</keyword>
<evidence type="ECO:0000313" key="18">
    <source>
        <dbReference type="Proteomes" id="UP001273935"/>
    </source>
</evidence>
<gene>
    <name evidence="16 17" type="primary">ftsW</name>
    <name evidence="17" type="ORF">R0G64_16275</name>
</gene>
<feature type="transmembrane region" description="Helical" evidence="16">
    <location>
        <begin position="20"/>
        <end position="42"/>
    </location>
</feature>
<evidence type="ECO:0000256" key="16">
    <source>
        <dbReference type="HAMAP-Rule" id="MF_00913"/>
    </source>
</evidence>
<evidence type="ECO:0000256" key="2">
    <source>
        <dbReference type="ARBA" id="ARBA00004752"/>
    </source>
</evidence>
<feature type="transmembrane region" description="Helical" evidence="16">
    <location>
        <begin position="127"/>
        <end position="143"/>
    </location>
</feature>
<keyword evidence="12 16" id="KW-0131">Cell cycle</keyword>
<keyword evidence="6 16" id="KW-0808">Transferase</keyword>
<dbReference type="NCBIfam" id="TIGR02614">
    <property type="entry name" value="ftsW"/>
    <property type="match status" value="1"/>
</dbReference>
<dbReference type="PANTHER" id="PTHR30474:SF2">
    <property type="entry name" value="PEPTIDOGLYCAN GLYCOSYLTRANSFERASE FTSW-RELATED"/>
    <property type="match status" value="1"/>
</dbReference>
<dbReference type="InterPro" id="IPR013437">
    <property type="entry name" value="FtsW"/>
</dbReference>
<feature type="transmembrane region" description="Helical" evidence="16">
    <location>
        <begin position="354"/>
        <end position="373"/>
    </location>
</feature>
<comment type="catalytic activity">
    <reaction evidence="15 16">
        <text>[GlcNAc-(1-&gt;4)-Mur2Ac(oyl-L-Ala-gamma-D-Glu-L-Lys-D-Ala-D-Ala)](n)-di-trans,octa-cis-undecaprenyl diphosphate + beta-D-GlcNAc-(1-&gt;4)-Mur2Ac(oyl-L-Ala-gamma-D-Glu-L-Lys-D-Ala-D-Ala)-di-trans,octa-cis-undecaprenyl diphosphate = [GlcNAc-(1-&gt;4)-Mur2Ac(oyl-L-Ala-gamma-D-Glu-L-Lys-D-Ala-D-Ala)](n+1)-di-trans,octa-cis-undecaprenyl diphosphate + di-trans,octa-cis-undecaprenyl diphosphate + H(+)</text>
        <dbReference type="Rhea" id="RHEA:23708"/>
        <dbReference type="Rhea" id="RHEA-COMP:9602"/>
        <dbReference type="Rhea" id="RHEA-COMP:9603"/>
        <dbReference type="ChEBI" id="CHEBI:15378"/>
        <dbReference type="ChEBI" id="CHEBI:58405"/>
        <dbReference type="ChEBI" id="CHEBI:60033"/>
        <dbReference type="ChEBI" id="CHEBI:78435"/>
        <dbReference type="EC" id="2.4.99.28"/>
    </reaction>
</comment>
<feature type="transmembrane region" description="Helical" evidence="16">
    <location>
        <begin position="318"/>
        <end position="342"/>
    </location>
</feature>
<keyword evidence="10 16" id="KW-1133">Transmembrane helix</keyword>
<evidence type="ECO:0000256" key="5">
    <source>
        <dbReference type="ARBA" id="ARBA00022676"/>
    </source>
</evidence>
<keyword evidence="11 16" id="KW-0472">Membrane</keyword>